<evidence type="ECO:0000259" key="3">
    <source>
        <dbReference type="Pfam" id="PF14244"/>
    </source>
</evidence>
<accession>A0AAD8S097</accession>
<dbReference type="SUPFAM" id="SSF56672">
    <property type="entry name" value="DNA/RNA polymerases"/>
    <property type="match status" value="1"/>
</dbReference>
<dbReference type="AlphaFoldDB" id="A0AAD8S097"/>
<organism evidence="4 5">
    <name type="scientific">Lolium multiflorum</name>
    <name type="common">Italian ryegrass</name>
    <name type="synonym">Lolium perenne subsp. multiflorum</name>
    <dbReference type="NCBI Taxonomy" id="4521"/>
    <lineage>
        <taxon>Eukaryota</taxon>
        <taxon>Viridiplantae</taxon>
        <taxon>Streptophyta</taxon>
        <taxon>Embryophyta</taxon>
        <taxon>Tracheophyta</taxon>
        <taxon>Spermatophyta</taxon>
        <taxon>Magnoliopsida</taxon>
        <taxon>Liliopsida</taxon>
        <taxon>Poales</taxon>
        <taxon>Poaceae</taxon>
        <taxon>BOP clade</taxon>
        <taxon>Pooideae</taxon>
        <taxon>Poodae</taxon>
        <taxon>Poeae</taxon>
        <taxon>Poeae Chloroplast Group 2 (Poeae type)</taxon>
        <taxon>Loliodinae</taxon>
        <taxon>Loliinae</taxon>
        <taxon>Lolium</taxon>
    </lineage>
</organism>
<keyword evidence="5" id="KW-1185">Reference proteome</keyword>
<dbReference type="PANTHER" id="PTHR11439:SF450">
    <property type="entry name" value="REVERSE TRANSCRIPTASE TY1_COPIA-TYPE DOMAIN-CONTAINING PROTEIN"/>
    <property type="match status" value="1"/>
</dbReference>
<dbReference type="Pfam" id="PF14244">
    <property type="entry name" value="Retrotran_gag_3"/>
    <property type="match status" value="1"/>
</dbReference>
<feature type="compositionally biased region" description="Low complexity" evidence="1">
    <location>
        <begin position="27"/>
        <end position="37"/>
    </location>
</feature>
<reference evidence="4" key="1">
    <citation type="submission" date="2023-07" db="EMBL/GenBank/DDBJ databases">
        <title>A chromosome-level genome assembly of Lolium multiflorum.</title>
        <authorList>
            <person name="Chen Y."/>
            <person name="Copetti D."/>
            <person name="Kolliker R."/>
            <person name="Studer B."/>
        </authorList>
    </citation>
    <scope>NUCLEOTIDE SEQUENCE</scope>
    <source>
        <strain evidence="4">02402/16</strain>
        <tissue evidence="4">Leaf</tissue>
    </source>
</reference>
<feature type="compositionally biased region" description="Polar residues" evidence="1">
    <location>
        <begin position="299"/>
        <end position="309"/>
    </location>
</feature>
<feature type="domain" description="Reverse transcriptase Ty1/copia-type" evidence="2">
    <location>
        <begin position="644"/>
        <end position="887"/>
    </location>
</feature>
<dbReference type="Pfam" id="PF07727">
    <property type="entry name" value="RVT_2"/>
    <property type="match status" value="1"/>
</dbReference>
<comment type="caution">
    <text evidence="4">The sequence shown here is derived from an EMBL/GenBank/DDBJ whole genome shotgun (WGS) entry which is preliminary data.</text>
</comment>
<dbReference type="PANTHER" id="PTHR11439">
    <property type="entry name" value="GAG-POL-RELATED RETROTRANSPOSON"/>
    <property type="match status" value="1"/>
</dbReference>
<feature type="compositionally biased region" description="Low complexity" evidence="1">
    <location>
        <begin position="525"/>
        <end position="554"/>
    </location>
</feature>
<feature type="compositionally biased region" description="Pro residues" evidence="1">
    <location>
        <begin position="555"/>
        <end position="574"/>
    </location>
</feature>
<protein>
    <recommendedName>
        <fullName evidence="6">Reverse transcriptase Ty1/copia-type domain-containing protein</fullName>
    </recommendedName>
</protein>
<evidence type="ECO:0008006" key="6">
    <source>
        <dbReference type="Google" id="ProtNLM"/>
    </source>
</evidence>
<feature type="compositionally biased region" description="Low complexity" evidence="1">
    <location>
        <begin position="325"/>
        <end position="343"/>
    </location>
</feature>
<feature type="compositionally biased region" description="Basic and acidic residues" evidence="1">
    <location>
        <begin position="235"/>
        <end position="246"/>
    </location>
</feature>
<dbReference type="Pfam" id="PF14223">
    <property type="entry name" value="Retrotran_gag_2"/>
    <property type="match status" value="1"/>
</dbReference>
<gene>
    <name evidence="4" type="ORF">QYE76_060595</name>
</gene>
<feature type="region of interest" description="Disordered" evidence="1">
    <location>
        <begin position="494"/>
        <end position="574"/>
    </location>
</feature>
<dbReference type="CDD" id="cd09272">
    <property type="entry name" value="RNase_HI_RT_Ty1"/>
    <property type="match status" value="1"/>
</dbReference>
<dbReference type="InterPro" id="IPR029472">
    <property type="entry name" value="Copia-like_N"/>
</dbReference>
<feature type="compositionally biased region" description="Low complexity" evidence="1">
    <location>
        <begin position="1"/>
        <end position="19"/>
    </location>
</feature>
<dbReference type="InterPro" id="IPR013103">
    <property type="entry name" value="RVT_2"/>
</dbReference>
<feature type="region of interest" description="Disordered" evidence="1">
    <location>
        <begin position="234"/>
        <end position="381"/>
    </location>
</feature>
<feature type="domain" description="Retrotransposon Copia-like N-terminal" evidence="3">
    <location>
        <begin position="45"/>
        <end position="84"/>
    </location>
</feature>
<sequence length="1132" mass="124283">MVTSSATSMASSGSKGSSTRLSNPSLNFTTSGSSSSSAGPFNFAPLITVRLGGENYLYWRAQVVQVLRSHLLLGFVDGTFPCPAEEIDNPKVADDAQAPRRLYNPEFTAWHQQDAAILSAIMSTSTESVQGILLFASTSAEAWSSLAASFSSQSTARYMGIRSQLQDLKKLDMSASVYFNKIQTLSDTLTSIGYPLRQEEFTAYVLAGLDDDYDPLADMTRSKLRVVQSNDEYMTEEHENTMHVDAESSDSEPLSCTGKEGFPESDDEEDEDDHDDTADNAEEQRIEARKVELRGNQGGFQSANTSYRGSQGKPVFRSDYRGPDQRFTPRPSFSPRQPPSVSYSGGGGSRTGDRGDYRGNYVRGDGGDRGARGNAGGGGGGTRPVCQICDKTGHKASSCFKRFKQDFLGVDNDVRYMERQVAAATTHGQTSSYNVDSGWYMDTGATDHLTNHLDKLTVKENYNGTDQVHAANGTGNGRGSRLELLVPAAHDDLQGTDVDHASRPVPVHAGSSSLAGLDSHPGQGSPATPARSAPAANDSWSISPRRLELSLSPSSEPPAHPPLVTPEPAASPVPEPAAMRPVTRLQHGVRQPKQRTDGTVAWTTTCKAHAAMSAFSEPSDLRDALNTPHWKSAMDIEYSALLKNGTWQLVPSRPGVNVIDSKWVFKIKKNSDGSIERYKARLVAKGFRQRYGLDYEDTFSPVVKPTTIRLLLSIAVSRGWYLQQLDIQNAFLNGVLEEEVFMRQPPGFEDPTCPSHLCHLRKAIYGLKQAPRAWHARLSSVLGSLGFRASTADTSLFILTRSNLTMFLLVYVDDIIIVSSSTAATARLIHEMRAEFAVKDLGSLHFFLGIEVHHQRTGLVLSQKKYAMDLLQRANMLKCTPATTPMTAIDKLSLHEGTLLSADDATHYRSIVGGLQYLTLTRPDISFAVNKVCQFLHAPRDPHWTAVKRILRFVKFTICHGLTLSRTPDTLLSAFSDADWAGDTDDRRSTGGYAIFYGGNLIAWNARKQATVSRSSTESEYKAVANATAEVIWVQSLLKELGISQRRIPILWCDNIGATYLSSNPVFHARTKHIEVDFHFVRERVAKKQLQIKFISSKDQVADIFTKPLPLPAFEACRRNLNMLEPVEIEGG</sequence>
<dbReference type="EMBL" id="JAUUTY010000004">
    <property type="protein sequence ID" value="KAK1642790.1"/>
    <property type="molecule type" value="Genomic_DNA"/>
</dbReference>
<name>A0AAD8S097_LOLMU</name>
<feature type="region of interest" description="Disordered" evidence="1">
    <location>
        <begin position="1"/>
        <end position="37"/>
    </location>
</feature>
<evidence type="ECO:0000313" key="5">
    <source>
        <dbReference type="Proteomes" id="UP001231189"/>
    </source>
</evidence>
<feature type="compositionally biased region" description="Acidic residues" evidence="1">
    <location>
        <begin position="263"/>
        <end position="281"/>
    </location>
</feature>
<evidence type="ECO:0000259" key="2">
    <source>
        <dbReference type="Pfam" id="PF07727"/>
    </source>
</evidence>
<dbReference type="InterPro" id="IPR043502">
    <property type="entry name" value="DNA/RNA_pol_sf"/>
</dbReference>
<proteinExistence type="predicted"/>
<evidence type="ECO:0000313" key="4">
    <source>
        <dbReference type="EMBL" id="KAK1642790.1"/>
    </source>
</evidence>
<evidence type="ECO:0000256" key="1">
    <source>
        <dbReference type="SAM" id="MobiDB-lite"/>
    </source>
</evidence>
<dbReference type="Proteomes" id="UP001231189">
    <property type="component" value="Unassembled WGS sequence"/>
</dbReference>
<feature type="compositionally biased region" description="Basic and acidic residues" evidence="1">
    <location>
        <begin position="282"/>
        <end position="293"/>
    </location>
</feature>